<dbReference type="SUPFAM" id="SSF46785">
    <property type="entry name" value="Winged helix' DNA-binding domain"/>
    <property type="match status" value="2"/>
</dbReference>
<protein>
    <submittedName>
        <fullName evidence="1">Protein containing DUF480</fullName>
    </submittedName>
</protein>
<dbReference type="PATRIC" id="fig|1263870.3.peg.1277"/>
<dbReference type="Gene3D" id="1.10.10.10">
    <property type="entry name" value="Winged helix-like DNA-binding domain superfamily/Winged helix DNA-binding domain"/>
    <property type="match status" value="2"/>
</dbReference>
<sequence>MSDPSANEESESRVKPLTAVARRCLAVLVEKAKTTPDSYPLSLAGIITGCNQKSNRDPKMDVDEGDALRALDELREAGAVREIQGSGRVTKYRHAAYEWFDVDSPGAAIMTELLLRGPQTLGELRTRASRMHPFVDLSAVQAEVNALVEKDLVFAVTPPGRGQTFAHTLYTPAERQHIAAKVEKQAATAGSTVPATAPGSAANEGKIDKIQQRLDDVTARLEALEKKLADLES</sequence>
<gene>
    <name evidence="1" type="ORF">RSSM_01181</name>
</gene>
<dbReference type="RefSeq" id="WP_008675383.1">
    <property type="nucleotide sequence ID" value="NZ_ANOH01000095.1"/>
</dbReference>
<dbReference type="Proteomes" id="UP000011885">
    <property type="component" value="Unassembled WGS sequence"/>
</dbReference>
<name>M5U7D0_9BACT</name>
<dbReference type="PANTHER" id="PTHR38768:SF1">
    <property type="entry name" value="UPF0502 PROTEIN YCEH"/>
    <property type="match status" value="1"/>
</dbReference>
<dbReference type="EMBL" id="ANOH01000095">
    <property type="protein sequence ID" value="EMI57340.1"/>
    <property type="molecule type" value="Genomic_DNA"/>
</dbReference>
<dbReference type="OrthoDB" id="9784785at2"/>
<keyword evidence="2" id="KW-1185">Reference proteome</keyword>
<dbReference type="PANTHER" id="PTHR38768">
    <property type="entry name" value="UPF0502 PROTEIN YCEH"/>
    <property type="match status" value="1"/>
</dbReference>
<dbReference type="InterPro" id="IPR036388">
    <property type="entry name" value="WH-like_DNA-bd_sf"/>
</dbReference>
<proteinExistence type="predicted"/>
<comment type="caution">
    <text evidence="1">The sequence shown here is derived from an EMBL/GenBank/DDBJ whole genome shotgun (WGS) entry which is preliminary data.</text>
</comment>
<evidence type="ECO:0000313" key="2">
    <source>
        <dbReference type="Proteomes" id="UP000011885"/>
    </source>
</evidence>
<dbReference type="InterPro" id="IPR036390">
    <property type="entry name" value="WH_DNA-bd_sf"/>
</dbReference>
<dbReference type="Pfam" id="PF04337">
    <property type="entry name" value="DUF480"/>
    <property type="match status" value="1"/>
</dbReference>
<dbReference type="AlphaFoldDB" id="M5U7D0"/>
<organism evidence="1 2">
    <name type="scientific">Rhodopirellula sallentina SM41</name>
    <dbReference type="NCBI Taxonomy" id="1263870"/>
    <lineage>
        <taxon>Bacteria</taxon>
        <taxon>Pseudomonadati</taxon>
        <taxon>Planctomycetota</taxon>
        <taxon>Planctomycetia</taxon>
        <taxon>Pirellulales</taxon>
        <taxon>Pirellulaceae</taxon>
        <taxon>Rhodopirellula</taxon>
    </lineage>
</organism>
<reference evidence="1 2" key="1">
    <citation type="journal article" date="2013" name="Mar. Genomics">
        <title>Expression of sulfatases in Rhodopirellula baltica and the diversity of sulfatases in the genus Rhodopirellula.</title>
        <authorList>
            <person name="Wegner C.E."/>
            <person name="Richter-Heitmann T."/>
            <person name="Klindworth A."/>
            <person name="Klockow C."/>
            <person name="Richter M."/>
            <person name="Achstetter T."/>
            <person name="Glockner F.O."/>
            <person name="Harder J."/>
        </authorList>
    </citation>
    <scope>NUCLEOTIDE SEQUENCE [LARGE SCALE GENOMIC DNA]</scope>
    <source>
        <strain evidence="1 2">SM41</strain>
    </source>
</reference>
<evidence type="ECO:0000313" key="1">
    <source>
        <dbReference type="EMBL" id="EMI57340.1"/>
    </source>
</evidence>
<dbReference type="InterPro" id="IPR007432">
    <property type="entry name" value="DUF480"/>
</dbReference>
<accession>M5U7D0</accession>